<feature type="domain" description="3-hydroxyisobutyrate dehydrogenase-like NAD-binding" evidence="6">
    <location>
        <begin position="170"/>
        <end position="290"/>
    </location>
</feature>
<reference evidence="7" key="2">
    <citation type="submission" date="2020-09" db="EMBL/GenBank/DDBJ databases">
        <authorList>
            <person name="Sun Q."/>
            <person name="Zhou Y."/>
        </authorList>
    </citation>
    <scope>NUCLEOTIDE SEQUENCE</scope>
    <source>
        <strain evidence="7">CGMCC 4.7110</strain>
    </source>
</reference>
<dbReference type="InterPro" id="IPR051265">
    <property type="entry name" value="HIBADH-related_NP60_sf"/>
</dbReference>
<dbReference type="InterPro" id="IPR008927">
    <property type="entry name" value="6-PGluconate_DH-like_C_sf"/>
</dbReference>
<dbReference type="Gene3D" id="1.10.1040.10">
    <property type="entry name" value="N-(1-d-carboxylethyl)-l-norvaline Dehydrogenase, domain 2"/>
    <property type="match status" value="1"/>
</dbReference>
<dbReference type="PANTHER" id="PTHR43580:SF2">
    <property type="entry name" value="CYTOKINE-LIKE NUCLEAR FACTOR N-PAC"/>
    <property type="match status" value="1"/>
</dbReference>
<evidence type="ECO:0000256" key="2">
    <source>
        <dbReference type="ARBA" id="ARBA00023002"/>
    </source>
</evidence>
<dbReference type="SUPFAM" id="SSF51735">
    <property type="entry name" value="NAD(P)-binding Rossmann-fold domains"/>
    <property type="match status" value="1"/>
</dbReference>
<organism evidence="7 8">
    <name type="scientific">Streptomyces fuscichromogenes</name>
    <dbReference type="NCBI Taxonomy" id="1324013"/>
    <lineage>
        <taxon>Bacteria</taxon>
        <taxon>Bacillati</taxon>
        <taxon>Actinomycetota</taxon>
        <taxon>Actinomycetes</taxon>
        <taxon>Kitasatosporales</taxon>
        <taxon>Streptomycetaceae</taxon>
        <taxon>Streptomyces</taxon>
    </lineage>
</organism>
<evidence type="ECO:0000256" key="1">
    <source>
        <dbReference type="ARBA" id="ARBA00009080"/>
    </source>
</evidence>
<dbReference type="EMBL" id="BMML01000056">
    <property type="protein sequence ID" value="GGN46563.1"/>
    <property type="molecule type" value="Genomic_DNA"/>
</dbReference>
<dbReference type="Pfam" id="PF03446">
    <property type="entry name" value="NAD_binding_2"/>
    <property type="match status" value="1"/>
</dbReference>
<evidence type="ECO:0000259" key="5">
    <source>
        <dbReference type="Pfam" id="PF03446"/>
    </source>
</evidence>
<dbReference type="InterPro" id="IPR015815">
    <property type="entry name" value="HIBADH-related"/>
</dbReference>
<keyword evidence="8" id="KW-1185">Reference proteome</keyword>
<gene>
    <name evidence="7" type="ORF">GCM10011578_099570</name>
</gene>
<sequence>MINTLPRLAVVGIGRLSYPMVVRLRRAGHAVTVNNRTRERALAVAAATGAEVADSPRAAAETADIVIVSLADDAAVREVYHGPDGLLAGIRPRTTILETSTIAPHTITALVPHVLERGAVLLDTPVSGSVELAARGELTLLVGGPKEALDNVRPVVDVLATRVLRFEESGQGSIMKLVINSLLLSLGAAVAESLVLAERAGIDRADAYDAFTQSAAAAPFVQYNRENFVRPHEATMHMTLALVAKDLALVDELASSVGAPMAQLRTTRGLVQQAITAGLGDQDGSVLAEYLRRNATA</sequence>
<keyword evidence="2" id="KW-0560">Oxidoreductase</keyword>
<dbReference type="Gene3D" id="3.40.50.720">
    <property type="entry name" value="NAD(P)-binding Rossmann-like Domain"/>
    <property type="match status" value="1"/>
</dbReference>
<keyword evidence="3" id="KW-0520">NAD</keyword>
<dbReference type="GO" id="GO:0016491">
    <property type="term" value="F:oxidoreductase activity"/>
    <property type="evidence" value="ECO:0007669"/>
    <property type="project" value="UniProtKB-KW"/>
</dbReference>
<dbReference type="Pfam" id="PF14833">
    <property type="entry name" value="NAD_binding_11"/>
    <property type="match status" value="1"/>
</dbReference>
<evidence type="ECO:0000256" key="4">
    <source>
        <dbReference type="PIRSR" id="PIRSR000103-1"/>
    </source>
</evidence>
<evidence type="ECO:0000313" key="8">
    <source>
        <dbReference type="Proteomes" id="UP000653411"/>
    </source>
</evidence>
<dbReference type="InterPro" id="IPR006115">
    <property type="entry name" value="6PGDH_NADP-bd"/>
</dbReference>
<evidence type="ECO:0000256" key="3">
    <source>
        <dbReference type="ARBA" id="ARBA00023027"/>
    </source>
</evidence>
<name>A0A918CXN5_9ACTN</name>
<dbReference type="GO" id="GO:0051287">
    <property type="term" value="F:NAD binding"/>
    <property type="evidence" value="ECO:0007669"/>
    <property type="project" value="InterPro"/>
</dbReference>
<dbReference type="RefSeq" id="WP_189269628.1">
    <property type="nucleotide sequence ID" value="NZ_BMML01000056.1"/>
</dbReference>
<protein>
    <submittedName>
        <fullName evidence="7">Oxidoreductase</fullName>
    </submittedName>
</protein>
<feature type="domain" description="6-phosphogluconate dehydrogenase NADP-binding" evidence="5">
    <location>
        <begin position="8"/>
        <end position="163"/>
    </location>
</feature>
<proteinExistence type="inferred from homology"/>
<dbReference type="InterPro" id="IPR013328">
    <property type="entry name" value="6PGD_dom2"/>
</dbReference>
<dbReference type="Proteomes" id="UP000653411">
    <property type="component" value="Unassembled WGS sequence"/>
</dbReference>
<dbReference type="SUPFAM" id="SSF48179">
    <property type="entry name" value="6-phosphogluconate dehydrogenase C-terminal domain-like"/>
    <property type="match status" value="1"/>
</dbReference>
<comment type="similarity">
    <text evidence="1">Belongs to the HIBADH-related family.</text>
</comment>
<evidence type="ECO:0000259" key="6">
    <source>
        <dbReference type="Pfam" id="PF14833"/>
    </source>
</evidence>
<dbReference type="GO" id="GO:0050661">
    <property type="term" value="F:NADP binding"/>
    <property type="evidence" value="ECO:0007669"/>
    <property type="project" value="InterPro"/>
</dbReference>
<feature type="active site" evidence="4">
    <location>
        <position position="176"/>
    </location>
</feature>
<dbReference type="PIRSF" id="PIRSF000103">
    <property type="entry name" value="HIBADH"/>
    <property type="match status" value="1"/>
</dbReference>
<accession>A0A918CXN5</accession>
<evidence type="ECO:0000313" key="7">
    <source>
        <dbReference type="EMBL" id="GGN46563.1"/>
    </source>
</evidence>
<comment type="caution">
    <text evidence="7">The sequence shown here is derived from an EMBL/GenBank/DDBJ whole genome shotgun (WGS) entry which is preliminary data.</text>
</comment>
<dbReference type="InterPro" id="IPR036291">
    <property type="entry name" value="NAD(P)-bd_dom_sf"/>
</dbReference>
<reference evidence="7" key="1">
    <citation type="journal article" date="2014" name="Int. J. Syst. Evol. Microbiol.">
        <title>Complete genome sequence of Corynebacterium casei LMG S-19264T (=DSM 44701T), isolated from a smear-ripened cheese.</title>
        <authorList>
            <consortium name="US DOE Joint Genome Institute (JGI-PGF)"/>
            <person name="Walter F."/>
            <person name="Albersmeier A."/>
            <person name="Kalinowski J."/>
            <person name="Ruckert C."/>
        </authorList>
    </citation>
    <scope>NUCLEOTIDE SEQUENCE</scope>
    <source>
        <strain evidence="7">CGMCC 4.7110</strain>
    </source>
</reference>
<dbReference type="InterPro" id="IPR029154">
    <property type="entry name" value="HIBADH-like_NADP-bd"/>
</dbReference>
<dbReference type="PANTHER" id="PTHR43580">
    <property type="entry name" value="OXIDOREDUCTASE GLYR1-RELATED"/>
    <property type="match status" value="1"/>
</dbReference>
<dbReference type="AlphaFoldDB" id="A0A918CXN5"/>